<evidence type="ECO:0000256" key="1">
    <source>
        <dbReference type="SAM" id="SignalP"/>
    </source>
</evidence>
<feature type="signal peptide" evidence="1">
    <location>
        <begin position="1"/>
        <end position="27"/>
    </location>
</feature>
<dbReference type="AlphaFoldDB" id="A0AAP9R1A5"/>
<proteinExistence type="predicted"/>
<protein>
    <submittedName>
        <fullName evidence="2">Uncharacterized protein</fullName>
    </submittedName>
</protein>
<keyword evidence="2" id="KW-0614">Plasmid</keyword>
<gene>
    <name evidence="2" type="ORF">HV331_25005</name>
</gene>
<keyword evidence="1" id="KW-0732">Signal</keyword>
<dbReference type="EMBL" id="CP055905">
    <property type="protein sequence ID" value="QMR42806.1"/>
    <property type="molecule type" value="Genomic_DNA"/>
</dbReference>
<evidence type="ECO:0000313" key="2">
    <source>
        <dbReference type="EMBL" id="QMR42806.1"/>
    </source>
</evidence>
<dbReference type="Proteomes" id="UP000514462">
    <property type="component" value="Plasmid pRHBSTW-00938_2"/>
</dbReference>
<dbReference type="RefSeq" id="WP_182015582.1">
    <property type="nucleotide sequence ID" value="NZ_CP055905.1"/>
</dbReference>
<evidence type="ECO:0000313" key="3">
    <source>
        <dbReference type="Proteomes" id="UP000514462"/>
    </source>
</evidence>
<geneLocation type="plasmid" evidence="3">
    <name>prhbstw-00938_2</name>
</geneLocation>
<reference evidence="3" key="1">
    <citation type="submission" date="2020-06" db="EMBL/GenBank/DDBJ databases">
        <title>REHAB project genomes.</title>
        <authorList>
            <person name="Shaw L.P."/>
        </authorList>
    </citation>
    <scope>NUCLEOTIDE SEQUENCE [LARGE SCALE GENOMIC DNA]</scope>
    <source>
        <strain evidence="3">RHBSTW-00938</strain>
        <plasmid evidence="3">prhbstw-00938_2</plasmid>
    </source>
</reference>
<sequence length="85" mass="9137">MKLSVRNALRLLAVLSLLGGGKQIAQAADVSCWASTTYQTPQTVMPTISISGTYAGNDLQVGATIYRNTIKNSSQLAFTVKMPFR</sequence>
<organism evidence="2 3">
    <name type="scientific">Klebsiella aerogenes</name>
    <name type="common">Enterobacter aerogenes</name>
    <dbReference type="NCBI Taxonomy" id="548"/>
    <lineage>
        <taxon>Bacteria</taxon>
        <taxon>Pseudomonadati</taxon>
        <taxon>Pseudomonadota</taxon>
        <taxon>Gammaproteobacteria</taxon>
        <taxon>Enterobacterales</taxon>
        <taxon>Enterobacteriaceae</taxon>
        <taxon>Klebsiella/Raoultella group</taxon>
        <taxon>Klebsiella</taxon>
    </lineage>
</organism>
<feature type="chain" id="PRO_5042873766" evidence="1">
    <location>
        <begin position="28"/>
        <end position="85"/>
    </location>
</feature>
<name>A0AAP9R1A5_KLEAE</name>
<accession>A0AAP9R1A5</accession>